<feature type="compositionally biased region" description="Basic and acidic residues" evidence="1">
    <location>
        <begin position="15"/>
        <end position="24"/>
    </location>
</feature>
<dbReference type="PROSITE" id="PS50943">
    <property type="entry name" value="HTH_CROC1"/>
    <property type="match status" value="1"/>
</dbReference>
<feature type="domain" description="HTH cro/C1-type" evidence="2">
    <location>
        <begin position="36"/>
        <end position="91"/>
    </location>
</feature>
<evidence type="ECO:0000313" key="4">
    <source>
        <dbReference type="Proteomes" id="UP000015351"/>
    </source>
</evidence>
<dbReference type="STRING" id="1123360.thalar_00390"/>
<organism evidence="3 4">
    <name type="scientific">Litoreibacter arenae DSM 19593</name>
    <dbReference type="NCBI Taxonomy" id="1123360"/>
    <lineage>
        <taxon>Bacteria</taxon>
        <taxon>Pseudomonadati</taxon>
        <taxon>Pseudomonadota</taxon>
        <taxon>Alphaproteobacteria</taxon>
        <taxon>Rhodobacterales</taxon>
        <taxon>Roseobacteraceae</taxon>
        <taxon>Litoreibacter</taxon>
    </lineage>
</organism>
<feature type="region of interest" description="Disordered" evidence="1">
    <location>
        <begin position="1"/>
        <end position="28"/>
    </location>
</feature>
<reference evidence="4" key="1">
    <citation type="journal article" date="2013" name="Stand. Genomic Sci.">
        <title>Genome sequence of the Litoreibacter arenae type strain (DSM 19593(T)), a member of the Roseobacter clade isolated from sea sand.</title>
        <authorList>
            <person name="Riedel T."/>
            <person name="Fiebig A."/>
            <person name="Petersen J."/>
            <person name="Gronow S."/>
            <person name="Kyrpides N.C."/>
            <person name="Goker M."/>
            <person name="Klenk H.P."/>
        </authorList>
    </citation>
    <scope>NUCLEOTIDE SEQUENCE [LARGE SCALE GENOMIC DNA]</scope>
    <source>
        <strain evidence="4">DSM 19593</strain>
    </source>
</reference>
<keyword evidence="4" id="KW-1185">Reference proteome</keyword>
<dbReference type="HOGENOM" id="CLU_2233238_0_0_5"/>
<dbReference type="SMART" id="SM00530">
    <property type="entry name" value="HTH_XRE"/>
    <property type="match status" value="1"/>
</dbReference>
<sequence length="105" mass="11580">MSKKPIPFRKQMKLARPDVVERQKQHSRKSGIALQLRMLRDAEGMTQADIAKATGMTRQSIADMESLVGPIPDIEDLGRYVDVCGGDIEAVISPNDTDLPADESE</sequence>
<evidence type="ECO:0000313" key="3">
    <source>
        <dbReference type="EMBL" id="EPX80945.1"/>
    </source>
</evidence>
<proteinExistence type="predicted"/>
<dbReference type="InterPro" id="IPR001387">
    <property type="entry name" value="Cro/C1-type_HTH"/>
</dbReference>
<evidence type="ECO:0000259" key="2">
    <source>
        <dbReference type="PROSITE" id="PS50943"/>
    </source>
</evidence>
<dbReference type="Proteomes" id="UP000015351">
    <property type="component" value="Unassembled WGS sequence"/>
</dbReference>
<dbReference type="Pfam" id="PF13560">
    <property type="entry name" value="HTH_31"/>
    <property type="match status" value="1"/>
</dbReference>
<comment type="caution">
    <text evidence="3">The sequence shown here is derived from an EMBL/GenBank/DDBJ whole genome shotgun (WGS) entry which is preliminary data.</text>
</comment>
<dbReference type="AlphaFoldDB" id="S9RS98"/>
<name>S9RS98_9RHOB</name>
<dbReference type="SUPFAM" id="SSF47413">
    <property type="entry name" value="lambda repressor-like DNA-binding domains"/>
    <property type="match status" value="1"/>
</dbReference>
<dbReference type="GO" id="GO:0003677">
    <property type="term" value="F:DNA binding"/>
    <property type="evidence" value="ECO:0007669"/>
    <property type="project" value="InterPro"/>
</dbReference>
<evidence type="ECO:0000256" key="1">
    <source>
        <dbReference type="SAM" id="MobiDB-lite"/>
    </source>
</evidence>
<gene>
    <name evidence="3" type="ORF">thalar_00390</name>
</gene>
<protein>
    <recommendedName>
        <fullName evidence="2">HTH cro/C1-type domain-containing protein</fullName>
    </recommendedName>
</protein>
<dbReference type="InterPro" id="IPR010982">
    <property type="entry name" value="Lambda_DNA-bd_dom_sf"/>
</dbReference>
<accession>S9RS98</accession>
<dbReference type="EMBL" id="AONI01000006">
    <property type="protein sequence ID" value="EPX80945.1"/>
    <property type="molecule type" value="Genomic_DNA"/>
</dbReference>
<dbReference type="Gene3D" id="1.10.260.40">
    <property type="entry name" value="lambda repressor-like DNA-binding domains"/>
    <property type="match status" value="1"/>
</dbReference>
<feature type="compositionally biased region" description="Basic residues" evidence="1">
    <location>
        <begin position="1"/>
        <end position="13"/>
    </location>
</feature>